<evidence type="ECO:0000259" key="8">
    <source>
        <dbReference type="Pfam" id="PF01261"/>
    </source>
</evidence>
<evidence type="ECO:0000256" key="1">
    <source>
        <dbReference type="ARBA" id="ARBA00001947"/>
    </source>
</evidence>
<keyword evidence="7" id="KW-0234">DNA repair</keyword>
<sequence>MLLGAHLSVAGGLHRALEAAADYDFDTVAIFVRNQLRWRAGGLTDEAVGLFRRTRRRLGIGPVLAHGSYLINLAGAAPLRRKSIRAMSEELARCGRLGVEYYVLHPGSPGAAGREVGIVRVAGALNRIIAGCRHRRVKVLLETTAGAGSLLGSTFEELAEILARLDRPRRFGVCLDTCHVFAAGYDIRTPKAYRDTMARFDRTVGLDRLLAVHVNDSLGPLGSRRDRHEHIGRGRIGRRGFANLMSDARLADLPMILETPKGATDDGRDWDRVNADLLRRLARRR</sequence>
<keyword evidence="6" id="KW-0862">Zinc</keyword>
<dbReference type="GO" id="GO:0006284">
    <property type="term" value="P:base-excision repair"/>
    <property type="evidence" value="ECO:0007669"/>
    <property type="project" value="TreeGrafter"/>
</dbReference>
<dbReference type="PROSITE" id="PS51432">
    <property type="entry name" value="AP_NUCLEASE_F2_4"/>
    <property type="match status" value="1"/>
</dbReference>
<dbReference type="PROSITE" id="PS00729">
    <property type="entry name" value="AP_NUCLEASE_F2_1"/>
    <property type="match status" value="1"/>
</dbReference>
<dbReference type="PROSITE" id="PS00730">
    <property type="entry name" value="AP_NUCLEASE_F2_2"/>
    <property type="match status" value="1"/>
</dbReference>
<dbReference type="PANTHER" id="PTHR21445">
    <property type="entry name" value="ENDONUCLEASE IV ENDODEOXYRIBONUCLEASE IV"/>
    <property type="match status" value="1"/>
</dbReference>
<dbReference type="SMART" id="SM00518">
    <property type="entry name" value="AP2Ec"/>
    <property type="match status" value="1"/>
</dbReference>
<gene>
    <name evidence="9" type="ORF">LCGC14_1328180</name>
</gene>
<dbReference type="PROSITE" id="PS00731">
    <property type="entry name" value="AP_NUCLEASE_F2_3"/>
    <property type="match status" value="1"/>
</dbReference>
<evidence type="ECO:0000256" key="3">
    <source>
        <dbReference type="ARBA" id="ARBA00022723"/>
    </source>
</evidence>
<dbReference type="InterPro" id="IPR018246">
    <property type="entry name" value="AP_endonuc_F2_Zn_BS"/>
</dbReference>
<accession>A0A0F9MY95</accession>
<comment type="caution">
    <text evidence="9">The sequence shown here is derived from an EMBL/GenBank/DDBJ whole genome shotgun (WGS) entry which is preliminary data.</text>
</comment>
<evidence type="ECO:0000256" key="6">
    <source>
        <dbReference type="ARBA" id="ARBA00022833"/>
    </source>
</evidence>
<keyword evidence="3" id="KW-0479">Metal-binding</keyword>
<evidence type="ECO:0000313" key="9">
    <source>
        <dbReference type="EMBL" id="KKM81595.1"/>
    </source>
</evidence>
<dbReference type="FunFam" id="3.20.20.150:FF:000001">
    <property type="entry name" value="Probable endonuclease 4"/>
    <property type="match status" value="1"/>
</dbReference>
<evidence type="ECO:0000256" key="5">
    <source>
        <dbReference type="ARBA" id="ARBA00022801"/>
    </source>
</evidence>
<dbReference type="GO" id="GO:0003906">
    <property type="term" value="F:DNA-(apurinic or apyrimidinic site) endonuclease activity"/>
    <property type="evidence" value="ECO:0007669"/>
    <property type="project" value="TreeGrafter"/>
</dbReference>
<reference evidence="9" key="1">
    <citation type="journal article" date="2015" name="Nature">
        <title>Complex archaea that bridge the gap between prokaryotes and eukaryotes.</title>
        <authorList>
            <person name="Spang A."/>
            <person name="Saw J.H."/>
            <person name="Jorgensen S.L."/>
            <person name="Zaremba-Niedzwiedzka K."/>
            <person name="Martijn J."/>
            <person name="Lind A.E."/>
            <person name="van Eijk R."/>
            <person name="Schleper C."/>
            <person name="Guy L."/>
            <person name="Ettema T.J."/>
        </authorList>
    </citation>
    <scope>NUCLEOTIDE SEQUENCE</scope>
</reference>
<dbReference type="NCBIfam" id="TIGR00587">
    <property type="entry name" value="nfo"/>
    <property type="match status" value="1"/>
</dbReference>
<dbReference type="SUPFAM" id="SSF51658">
    <property type="entry name" value="Xylose isomerase-like"/>
    <property type="match status" value="1"/>
</dbReference>
<comment type="similarity">
    <text evidence="2">Belongs to the AP endonuclease 2 family.</text>
</comment>
<dbReference type="GO" id="GO:0008270">
    <property type="term" value="F:zinc ion binding"/>
    <property type="evidence" value="ECO:0007669"/>
    <property type="project" value="InterPro"/>
</dbReference>
<dbReference type="EMBL" id="LAZR01007996">
    <property type="protein sequence ID" value="KKM81595.1"/>
    <property type="molecule type" value="Genomic_DNA"/>
</dbReference>
<name>A0A0F9MY95_9ZZZZ</name>
<dbReference type="Gene3D" id="3.20.20.150">
    <property type="entry name" value="Divalent-metal-dependent TIM barrel enzymes"/>
    <property type="match status" value="1"/>
</dbReference>
<evidence type="ECO:0000256" key="2">
    <source>
        <dbReference type="ARBA" id="ARBA00005340"/>
    </source>
</evidence>
<dbReference type="Pfam" id="PF01261">
    <property type="entry name" value="AP_endonuc_2"/>
    <property type="match status" value="1"/>
</dbReference>
<dbReference type="InterPro" id="IPR001719">
    <property type="entry name" value="AP_endonuc_2"/>
</dbReference>
<evidence type="ECO:0000256" key="4">
    <source>
        <dbReference type="ARBA" id="ARBA00022763"/>
    </source>
</evidence>
<protein>
    <recommendedName>
        <fullName evidence="8">Xylose isomerase-like TIM barrel domain-containing protein</fullName>
    </recommendedName>
</protein>
<dbReference type="GO" id="GO:0008081">
    <property type="term" value="F:phosphoric diester hydrolase activity"/>
    <property type="evidence" value="ECO:0007669"/>
    <property type="project" value="TreeGrafter"/>
</dbReference>
<proteinExistence type="inferred from homology"/>
<evidence type="ECO:0000256" key="7">
    <source>
        <dbReference type="ARBA" id="ARBA00023204"/>
    </source>
</evidence>
<dbReference type="PANTHER" id="PTHR21445:SF0">
    <property type="entry name" value="APURINIC-APYRIMIDINIC ENDONUCLEASE"/>
    <property type="match status" value="1"/>
</dbReference>
<dbReference type="AlphaFoldDB" id="A0A0F9MY95"/>
<dbReference type="GO" id="GO:0003677">
    <property type="term" value="F:DNA binding"/>
    <property type="evidence" value="ECO:0007669"/>
    <property type="project" value="InterPro"/>
</dbReference>
<dbReference type="InterPro" id="IPR036237">
    <property type="entry name" value="Xyl_isomerase-like_sf"/>
</dbReference>
<comment type="cofactor">
    <cofactor evidence="1">
        <name>Zn(2+)</name>
        <dbReference type="ChEBI" id="CHEBI:29105"/>
    </cofactor>
</comment>
<feature type="domain" description="Xylose isomerase-like TIM barrel" evidence="8">
    <location>
        <begin position="17"/>
        <end position="268"/>
    </location>
</feature>
<keyword evidence="4" id="KW-0227">DNA damage</keyword>
<dbReference type="CDD" id="cd00019">
    <property type="entry name" value="AP2Ec"/>
    <property type="match status" value="1"/>
</dbReference>
<dbReference type="InterPro" id="IPR013022">
    <property type="entry name" value="Xyl_isomerase-like_TIM-brl"/>
</dbReference>
<organism evidence="9">
    <name type="scientific">marine sediment metagenome</name>
    <dbReference type="NCBI Taxonomy" id="412755"/>
    <lineage>
        <taxon>unclassified sequences</taxon>
        <taxon>metagenomes</taxon>
        <taxon>ecological metagenomes</taxon>
    </lineage>
</organism>
<dbReference type="HAMAP" id="MF_00152">
    <property type="entry name" value="Nfo"/>
    <property type="match status" value="1"/>
</dbReference>
<keyword evidence="5" id="KW-0378">Hydrolase</keyword>